<dbReference type="WBParaSite" id="GPUH_0000450101-mRNA-1">
    <property type="protein sequence ID" value="GPUH_0000450101-mRNA-1"/>
    <property type="gene ID" value="GPUH_0000450101"/>
</dbReference>
<dbReference type="PANTHER" id="PTHR15696:SF0">
    <property type="entry name" value="TELOMERASE-BINDING PROTEIN EST1A"/>
    <property type="match status" value="1"/>
</dbReference>
<reference evidence="3 4" key="2">
    <citation type="submission" date="2018-11" db="EMBL/GenBank/DDBJ databases">
        <authorList>
            <consortium name="Pathogen Informatics"/>
        </authorList>
    </citation>
    <scope>NUCLEOTIDE SEQUENCE [LARGE SCALE GENOMIC DNA]</scope>
</reference>
<feature type="region of interest" description="Disordered" evidence="1">
    <location>
        <begin position="65"/>
        <end position="84"/>
    </location>
</feature>
<protein>
    <submittedName>
        <fullName evidence="5">PINc domain-containing protein</fullName>
    </submittedName>
</protein>
<dbReference type="OrthoDB" id="2017974at2759"/>
<name>A0A183D703_9BILA</name>
<dbReference type="AlphaFoldDB" id="A0A183D703"/>
<dbReference type="GO" id="GO:0070034">
    <property type="term" value="F:telomerase RNA binding"/>
    <property type="evidence" value="ECO:0007669"/>
    <property type="project" value="TreeGrafter"/>
</dbReference>
<keyword evidence="4" id="KW-1185">Reference proteome</keyword>
<dbReference type="GO" id="GO:0005697">
    <property type="term" value="C:telomerase holoenzyme complex"/>
    <property type="evidence" value="ECO:0007669"/>
    <property type="project" value="TreeGrafter"/>
</dbReference>
<dbReference type="GO" id="GO:0042162">
    <property type="term" value="F:telomeric DNA binding"/>
    <property type="evidence" value="ECO:0007669"/>
    <property type="project" value="TreeGrafter"/>
</dbReference>
<dbReference type="GO" id="GO:0000184">
    <property type="term" value="P:nuclear-transcribed mRNA catabolic process, nonsense-mediated decay"/>
    <property type="evidence" value="ECO:0007669"/>
    <property type="project" value="TreeGrafter"/>
</dbReference>
<dbReference type="InterPro" id="IPR002716">
    <property type="entry name" value="PIN_dom"/>
</dbReference>
<evidence type="ECO:0000313" key="4">
    <source>
        <dbReference type="Proteomes" id="UP000271098"/>
    </source>
</evidence>
<accession>A0A183D703</accession>
<evidence type="ECO:0000259" key="2">
    <source>
        <dbReference type="Pfam" id="PF13638"/>
    </source>
</evidence>
<dbReference type="Gene3D" id="3.40.50.1010">
    <property type="entry name" value="5'-nuclease"/>
    <property type="match status" value="1"/>
</dbReference>
<dbReference type="EMBL" id="UYRT01008522">
    <property type="protein sequence ID" value="VDK45273.1"/>
    <property type="molecule type" value="Genomic_DNA"/>
</dbReference>
<evidence type="ECO:0000256" key="1">
    <source>
        <dbReference type="SAM" id="MobiDB-lite"/>
    </source>
</evidence>
<reference evidence="5" key="1">
    <citation type="submission" date="2016-06" db="UniProtKB">
        <authorList>
            <consortium name="WormBaseParasite"/>
        </authorList>
    </citation>
    <scope>IDENTIFICATION</scope>
</reference>
<dbReference type="InterPro" id="IPR045153">
    <property type="entry name" value="Est1/Ebs1-like"/>
</dbReference>
<feature type="domain" description="PIN" evidence="2">
    <location>
        <begin position="152"/>
        <end position="224"/>
    </location>
</feature>
<organism evidence="5">
    <name type="scientific">Gongylonema pulchrum</name>
    <dbReference type="NCBI Taxonomy" id="637853"/>
    <lineage>
        <taxon>Eukaryota</taxon>
        <taxon>Metazoa</taxon>
        <taxon>Ecdysozoa</taxon>
        <taxon>Nematoda</taxon>
        <taxon>Chromadorea</taxon>
        <taxon>Rhabditida</taxon>
        <taxon>Spirurina</taxon>
        <taxon>Spiruromorpha</taxon>
        <taxon>Spiruroidea</taxon>
        <taxon>Gongylonematidae</taxon>
        <taxon>Gongylonema</taxon>
    </lineage>
</organism>
<sequence length="230" mass="26007">MFDRSGWDSSWTDTLAVSYLLALHARLSSLLSTAEYLDGSELPCFGFNEQLRRFAASRSTSPITVQSTETVKQQDTETSRDSNKTLEQEINAVQDLVDVSDEHQQYRQAVRENQIKQASSNSTLNLVRLLQELLEREAKSSRVIIEVRPQYLVPDTNTFIDHLESLKQIVESRRFTVLVPTTVLEELVGLSRPSTSTTLVPGLQGDFQDNWVGERAKEAVSYLRGVAERK</sequence>
<dbReference type="PANTHER" id="PTHR15696">
    <property type="entry name" value="SMG-7 SUPPRESSOR WITH MORPHOLOGICAL EFFECT ON GENITALIA PROTEIN 7"/>
    <property type="match status" value="1"/>
</dbReference>
<feature type="compositionally biased region" description="Basic and acidic residues" evidence="1">
    <location>
        <begin position="72"/>
        <end position="84"/>
    </location>
</feature>
<evidence type="ECO:0000313" key="3">
    <source>
        <dbReference type="EMBL" id="VDK45273.1"/>
    </source>
</evidence>
<dbReference type="Proteomes" id="UP000271098">
    <property type="component" value="Unassembled WGS sequence"/>
</dbReference>
<gene>
    <name evidence="3" type="ORF">GPUH_LOCUS4492</name>
</gene>
<proteinExistence type="predicted"/>
<dbReference type="Pfam" id="PF13638">
    <property type="entry name" value="PIN_4"/>
    <property type="match status" value="1"/>
</dbReference>
<evidence type="ECO:0000313" key="5">
    <source>
        <dbReference type="WBParaSite" id="GPUH_0000450101-mRNA-1"/>
    </source>
</evidence>